<proteinExistence type="predicted"/>
<feature type="region of interest" description="Disordered" evidence="1">
    <location>
        <begin position="170"/>
        <end position="255"/>
    </location>
</feature>
<protein>
    <submittedName>
        <fullName evidence="2">Uncharacterized protein</fullName>
    </submittedName>
</protein>
<evidence type="ECO:0000313" key="2">
    <source>
        <dbReference type="EMBL" id="KAH7254766.1"/>
    </source>
</evidence>
<gene>
    <name evidence="2" type="ORF">B0J15DRAFT_466423</name>
</gene>
<sequence length="255" mass="28271">MSMLPASLAAELDITQEEMDFPAEDMYSVCPGCTRVRFAAALVRSAIAHASNISVVEGHELQNVWFWMHHLDKAMDRVEERFDGDITPPELGSPKHNVIWVINVCLNTLRYILTALDAYGYRSQAETQHHFSVFRHQLDNVITIIVGIIRAPIPLLKAEVPLLKAKDCHEGMELPSDPSSSPQPSQAGEGPEGEELSGSPAHTPDYEHSPPTNAFQAQKGSEPIRFSSPSRLESHDESWTLRMVRKSSCNGSTKS</sequence>
<evidence type="ECO:0000256" key="1">
    <source>
        <dbReference type="SAM" id="MobiDB-lite"/>
    </source>
</evidence>
<dbReference type="OrthoDB" id="5094156at2759"/>
<evidence type="ECO:0000313" key="3">
    <source>
        <dbReference type="Proteomes" id="UP000736672"/>
    </source>
</evidence>
<feature type="compositionally biased region" description="Low complexity" evidence="1">
    <location>
        <begin position="175"/>
        <end position="189"/>
    </location>
</feature>
<comment type="caution">
    <text evidence="2">The sequence shown here is derived from an EMBL/GenBank/DDBJ whole genome shotgun (WGS) entry which is preliminary data.</text>
</comment>
<reference evidence="2" key="1">
    <citation type="journal article" date="2021" name="Nat. Commun.">
        <title>Genetic determinants of endophytism in the Arabidopsis root mycobiome.</title>
        <authorList>
            <person name="Mesny F."/>
            <person name="Miyauchi S."/>
            <person name="Thiergart T."/>
            <person name="Pickel B."/>
            <person name="Atanasova L."/>
            <person name="Karlsson M."/>
            <person name="Huettel B."/>
            <person name="Barry K.W."/>
            <person name="Haridas S."/>
            <person name="Chen C."/>
            <person name="Bauer D."/>
            <person name="Andreopoulos W."/>
            <person name="Pangilinan J."/>
            <person name="LaButti K."/>
            <person name="Riley R."/>
            <person name="Lipzen A."/>
            <person name="Clum A."/>
            <person name="Drula E."/>
            <person name="Henrissat B."/>
            <person name="Kohler A."/>
            <person name="Grigoriev I.V."/>
            <person name="Martin F.M."/>
            <person name="Hacquard S."/>
        </authorList>
    </citation>
    <scope>NUCLEOTIDE SEQUENCE</scope>
    <source>
        <strain evidence="2">FSSC 5 MPI-SDFR-AT-0091</strain>
    </source>
</reference>
<feature type="compositionally biased region" description="Polar residues" evidence="1">
    <location>
        <begin position="210"/>
        <end position="219"/>
    </location>
</feature>
<name>A0A9P9HCK8_FUSSL</name>
<dbReference type="Proteomes" id="UP000736672">
    <property type="component" value="Unassembled WGS sequence"/>
</dbReference>
<organism evidence="2 3">
    <name type="scientific">Fusarium solani</name>
    <name type="common">Filamentous fungus</name>
    <dbReference type="NCBI Taxonomy" id="169388"/>
    <lineage>
        <taxon>Eukaryota</taxon>
        <taxon>Fungi</taxon>
        <taxon>Dikarya</taxon>
        <taxon>Ascomycota</taxon>
        <taxon>Pezizomycotina</taxon>
        <taxon>Sordariomycetes</taxon>
        <taxon>Hypocreomycetidae</taxon>
        <taxon>Hypocreales</taxon>
        <taxon>Nectriaceae</taxon>
        <taxon>Fusarium</taxon>
        <taxon>Fusarium solani species complex</taxon>
    </lineage>
</organism>
<keyword evidence="3" id="KW-1185">Reference proteome</keyword>
<dbReference type="EMBL" id="JAGTJS010000010">
    <property type="protein sequence ID" value="KAH7254766.1"/>
    <property type="molecule type" value="Genomic_DNA"/>
</dbReference>
<accession>A0A9P9HCK8</accession>
<dbReference type="AlphaFoldDB" id="A0A9P9HCK8"/>